<name>A0A9D1F2P5_9FIRM</name>
<keyword evidence="10 15" id="KW-0464">Manganese</keyword>
<dbReference type="GO" id="GO:0008716">
    <property type="term" value="F:D-alanine-D-alanine ligase activity"/>
    <property type="evidence" value="ECO:0007669"/>
    <property type="project" value="UniProtKB-UniRule"/>
</dbReference>
<evidence type="ECO:0000256" key="10">
    <source>
        <dbReference type="ARBA" id="ARBA00023211"/>
    </source>
</evidence>
<keyword evidence="8 12" id="KW-0133">Cell shape</keyword>
<feature type="binding site" evidence="15">
    <location>
        <position position="314"/>
    </location>
    <ligand>
        <name>Mg(2+)</name>
        <dbReference type="ChEBI" id="CHEBI:18420"/>
        <label>1</label>
    </ligand>
</feature>
<dbReference type="PANTHER" id="PTHR23132">
    <property type="entry name" value="D-ALANINE--D-ALANINE LIGASE"/>
    <property type="match status" value="1"/>
</dbReference>
<proteinExistence type="inferred from homology"/>
<dbReference type="PROSITE" id="PS00843">
    <property type="entry name" value="DALA_DALA_LIGASE_1"/>
    <property type="match status" value="1"/>
</dbReference>
<evidence type="ECO:0000256" key="15">
    <source>
        <dbReference type="PIRSR" id="PIRSR039102-3"/>
    </source>
</evidence>
<comment type="catalytic activity">
    <reaction evidence="12">
        <text>2 D-alanine + ATP = D-alanyl-D-alanine + ADP + phosphate + H(+)</text>
        <dbReference type="Rhea" id="RHEA:11224"/>
        <dbReference type="ChEBI" id="CHEBI:15378"/>
        <dbReference type="ChEBI" id="CHEBI:30616"/>
        <dbReference type="ChEBI" id="CHEBI:43474"/>
        <dbReference type="ChEBI" id="CHEBI:57416"/>
        <dbReference type="ChEBI" id="CHEBI:57822"/>
        <dbReference type="ChEBI" id="CHEBI:456216"/>
        <dbReference type="EC" id="6.3.2.4"/>
    </reaction>
</comment>
<evidence type="ECO:0000256" key="7">
    <source>
        <dbReference type="ARBA" id="ARBA00022842"/>
    </source>
</evidence>
<dbReference type="InterPro" id="IPR011127">
    <property type="entry name" value="Dala_Dala_lig_N"/>
</dbReference>
<feature type="binding site" evidence="15">
    <location>
        <position position="316"/>
    </location>
    <ligand>
        <name>Mg(2+)</name>
        <dbReference type="ChEBI" id="CHEBI:18420"/>
        <label>2</label>
    </ligand>
</feature>
<feature type="active site" evidence="13">
    <location>
        <position position="325"/>
    </location>
</feature>
<dbReference type="Proteomes" id="UP000823927">
    <property type="component" value="Unassembled WGS sequence"/>
</dbReference>
<dbReference type="InterPro" id="IPR000291">
    <property type="entry name" value="D-Ala_lig_Van_CS"/>
</dbReference>
<evidence type="ECO:0000259" key="17">
    <source>
        <dbReference type="PROSITE" id="PS50975"/>
    </source>
</evidence>
<dbReference type="SUPFAM" id="SSF56059">
    <property type="entry name" value="Glutathione synthetase ATP-binding domain-like"/>
    <property type="match status" value="1"/>
</dbReference>
<evidence type="ECO:0000256" key="12">
    <source>
        <dbReference type="HAMAP-Rule" id="MF_00047"/>
    </source>
</evidence>
<dbReference type="InterPro" id="IPR016185">
    <property type="entry name" value="PreATP-grasp_dom_sf"/>
</dbReference>
<evidence type="ECO:0000256" key="16">
    <source>
        <dbReference type="PROSITE-ProRule" id="PRU00409"/>
    </source>
</evidence>
<comment type="function">
    <text evidence="12">Cell wall formation.</text>
</comment>
<dbReference type="Pfam" id="PF01820">
    <property type="entry name" value="Dala_Dala_lig_N"/>
    <property type="match status" value="1"/>
</dbReference>
<comment type="similarity">
    <text evidence="2 12">Belongs to the D-alanine--D-alanine ligase family.</text>
</comment>
<dbReference type="Gene3D" id="3.40.50.20">
    <property type="match status" value="1"/>
</dbReference>
<evidence type="ECO:0000256" key="14">
    <source>
        <dbReference type="PIRSR" id="PIRSR039102-2"/>
    </source>
</evidence>
<keyword evidence="12" id="KW-0963">Cytoplasm</keyword>
<comment type="caution">
    <text evidence="18">The sequence shown here is derived from an EMBL/GenBank/DDBJ whole genome shotgun (WGS) entry which is preliminary data.</text>
</comment>
<dbReference type="GO" id="GO:0008360">
    <property type="term" value="P:regulation of cell shape"/>
    <property type="evidence" value="ECO:0007669"/>
    <property type="project" value="UniProtKB-KW"/>
</dbReference>
<dbReference type="EC" id="6.3.2.4" evidence="12"/>
<comment type="pathway">
    <text evidence="12">Cell wall biogenesis; peptidoglycan biosynthesis.</text>
</comment>
<dbReference type="GO" id="GO:0071555">
    <property type="term" value="P:cell wall organization"/>
    <property type="evidence" value="ECO:0007669"/>
    <property type="project" value="UniProtKB-KW"/>
</dbReference>
<keyword evidence="6 16" id="KW-0067">ATP-binding</keyword>
<evidence type="ECO:0000256" key="11">
    <source>
        <dbReference type="ARBA" id="ARBA00023316"/>
    </source>
</evidence>
<reference evidence="18" key="1">
    <citation type="submission" date="2020-10" db="EMBL/GenBank/DDBJ databases">
        <authorList>
            <person name="Gilroy R."/>
        </authorList>
    </citation>
    <scope>NUCLEOTIDE SEQUENCE</scope>
    <source>
        <strain evidence="18">CHK178-757</strain>
    </source>
</reference>
<dbReference type="GO" id="GO:0005524">
    <property type="term" value="F:ATP binding"/>
    <property type="evidence" value="ECO:0007669"/>
    <property type="project" value="UniProtKB-UniRule"/>
</dbReference>
<dbReference type="NCBIfam" id="TIGR01205">
    <property type="entry name" value="D_ala_D_alaTIGR"/>
    <property type="match status" value="1"/>
</dbReference>
<dbReference type="HAMAP" id="MF_00047">
    <property type="entry name" value="Dala_Dala_lig"/>
    <property type="match status" value="1"/>
</dbReference>
<feature type="active site" evidence="13">
    <location>
        <position position="17"/>
    </location>
</feature>
<dbReference type="InterPro" id="IPR011761">
    <property type="entry name" value="ATP-grasp"/>
</dbReference>
<evidence type="ECO:0000313" key="18">
    <source>
        <dbReference type="EMBL" id="HIS46553.1"/>
    </source>
</evidence>
<dbReference type="SUPFAM" id="SSF52440">
    <property type="entry name" value="PreATP-grasp domain"/>
    <property type="match status" value="1"/>
</dbReference>
<dbReference type="Gene3D" id="3.30.470.20">
    <property type="entry name" value="ATP-grasp fold, B domain"/>
    <property type="match status" value="1"/>
</dbReference>
<feature type="active site" evidence="13">
    <location>
        <position position="189"/>
    </location>
</feature>
<feature type="binding site" evidence="15">
    <location>
        <position position="300"/>
    </location>
    <ligand>
        <name>Mg(2+)</name>
        <dbReference type="ChEBI" id="CHEBI:18420"/>
        <label>1</label>
    </ligand>
</feature>
<evidence type="ECO:0000313" key="19">
    <source>
        <dbReference type="Proteomes" id="UP000823927"/>
    </source>
</evidence>
<feature type="binding site" evidence="15">
    <location>
        <position position="314"/>
    </location>
    <ligand>
        <name>Mg(2+)</name>
        <dbReference type="ChEBI" id="CHEBI:18420"/>
        <label>2</label>
    </ligand>
</feature>
<dbReference type="GO" id="GO:0009252">
    <property type="term" value="P:peptidoglycan biosynthetic process"/>
    <property type="evidence" value="ECO:0007669"/>
    <property type="project" value="UniProtKB-UniRule"/>
</dbReference>
<gene>
    <name evidence="12" type="primary">ddl</name>
    <name evidence="18" type="ORF">IAB46_03160</name>
</gene>
<keyword evidence="4 15" id="KW-0479">Metal-binding</keyword>
<evidence type="ECO:0000256" key="8">
    <source>
        <dbReference type="ARBA" id="ARBA00022960"/>
    </source>
</evidence>
<evidence type="ECO:0000256" key="13">
    <source>
        <dbReference type="PIRSR" id="PIRSR039102-1"/>
    </source>
</evidence>
<evidence type="ECO:0000256" key="4">
    <source>
        <dbReference type="ARBA" id="ARBA00022723"/>
    </source>
</evidence>
<feature type="binding site" evidence="14">
    <location>
        <begin position="313"/>
        <end position="314"/>
    </location>
    <ligand>
        <name>ATP</name>
        <dbReference type="ChEBI" id="CHEBI:30616"/>
    </ligand>
</feature>
<dbReference type="PROSITE" id="PS50975">
    <property type="entry name" value="ATP_GRASP"/>
    <property type="match status" value="1"/>
</dbReference>
<evidence type="ECO:0000256" key="5">
    <source>
        <dbReference type="ARBA" id="ARBA00022741"/>
    </source>
</evidence>
<evidence type="ECO:0000256" key="6">
    <source>
        <dbReference type="ARBA" id="ARBA00022840"/>
    </source>
</evidence>
<dbReference type="InterPro" id="IPR005905">
    <property type="entry name" value="D_ala_D_ala"/>
</dbReference>
<feature type="binding site" evidence="14">
    <location>
        <begin position="181"/>
        <end position="183"/>
    </location>
    <ligand>
        <name>ATP</name>
        <dbReference type="ChEBI" id="CHEBI:30616"/>
    </ligand>
</feature>
<feature type="binding site" evidence="14">
    <location>
        <position position="137"/>
    </location>
    <ligand>
        <name>ATP</name>
        <dbReference type="ChEBI" id="CHEBI:30616"/>
    </ligand>
</feature>
<dbReference type="PANTHER" id="PTHR23132:SF25">
    <property type="entry name" value="D-ALANINE--D-ALANINE LIGASE A"/>
    <property type="match status" value="1"/>
</dbReference>
<keyword evidence="7 15" id="KW-0460">Magnesium</keyword>
<dbReference type="PIRSF" id="PIRSF039102">
    <property type="entry name" value="Ddl/VanB"/>
    <property type="match status" value="1"/>
</dbReference>
<keyword evidence="11 12" id="KW-0961">Cell wall biogenesis/degradation</keyword>
<organism evidence="18 19">
    <name type="scientific">Candidatus Scybalocola faecigallinarum</name>
    <dbReference type="NCBI Taxonomy" id="2840941"/>
    <lineage>
        <taxon>Bacteria</taxon>
        <taxon>Bacillati</taxon>
        <taxon>Bacillota</taxon>
        <taxon>Clostridia</taxon>
        <taxon>Lachnospirales</taxon>
        <taxon>Lachnospiraceae</taxon>
        <taxon>Lachnospiraceae incertae sedis</taxon>
        <taxon>Candidatus Scybalocola (ex Gilroy et al. 2021)</taxon>
    </lineage>
</organism>
<keyword evidence="5 14" id="KW-0547">Nucleotide-binding</keyword>
<feature type="domain" description="ATP-grasp" evidence="17">
    <location>
        <begin position="141"/>
        <end position="347"/>
    </location>
</feature>
<reference evidence="18" key="2">
    <citation type="journal article" date="2021" name="PeerJ">
        <title>Extensive microbial diversity within the chicken gut microbiome revealed by metagenomics and culture.</title>
        <authorList>
            <person name="Gilroy R."/>
            <person name="Ravi A."/>
            <person name="Getino M."/>
            <person name="Pursley I."/>
            <person name="Horton D.L."/>
            <person name="Alikhan N.F."/>
            <person name="Baker D."/>
            <person name="Gharbi K."/>
            <person name="Hall N."/>
            <person name="Watson M."/>
            <person name="Adriaenssens E.M."/>
            <person name="Foster-Nyarko E."/>
            <person name="Jarju S."/>
            <person name="Secka A."/>
            <person name="Antonio M."/>
            <person name="Oren A."/>
            <person name="Chaudhuri R.R."/>
            <person name="La Ragione R."/>
            <person name="Hildebrand F."/>
            <person name="Pallen M.J."/>
        </authorList>
    </citation>
    <scope>NUCLEOTIDE SEQUENCE</scope>
    <source>
        <strain evidence="18">CHK178-757</strain>
    </source>
</reference>
<evidence type="ECO:0000256" key="2">
    <source>
        <dbReference type="ARBA" id="ARBA00010871"/>
    </source>
</evidence>
<feature type="binding site" evidence="14">
    <location>
        <begin position="189"/>
        <end position="190"/>
    </location>
    <ligand>
        <name>ATP</name>
        <dbReference type="ChEBI" id="CHEBI:30616"/>
    </ligand>
</feature>
<dbReference type="Pfam" id="PF07478">
    <property type="entry name" value="Dala_Dala_lig_C"/>
    <property type="match status" value="1"/>
</dbReference>
<sequence>MKEKMTVAVLFGGQSSEHEVSCMSVVNVVSAMDKEKYNILMIGITKDGRWLLVDSTDKIADDTWRDSRVQAILSPDASDHGILCLDGEDVQNIHVDVIFPVLHGMYGEDGTVQGLFELARIPYVGCGVLASAVSMDKVYTKIIVDTLGIRQARYVVIRHTDLNDMDDCVKRVEETLSYPVFVKPSKAGSSRGVTKATDRHMLEEGLREAVRHDSKILVEETIVGREIECAVLGGYAPKASDVGEVLSADSDLYSYEAKYFNAQSRTDIHPVFPEGVLEEIRDDAVRIFKAVDGYGLSRVDFFLEKDTNEVIFNEINTLPGFTGISMYPVLWEDKGVDKGSLIDALIQQAFERYGA</sequence>
<dbReference type="GO" id="GO:0046872">
    <property type="term" value="F:metal ion binding"/>
    <property type="evidence" value="ECO:0007669"/>
    <property type="project" value="UniProtKB-KW"/>
</dbReference>
<protein>
    <recommendedName>
        <fullName evidence="12">D-alanine--D-alanine ligase</fullName>
        <ecNumber evidence="12">6.3.2.4</ecNumber>
    </recommendedName>
    <alternativeName>
        <fullName evidence="12">D-Ala-D-Ala ligase</fullName>
    </alternativeName>
    <alternativeName>
        <fullName evidence="12">D-alanylalanine synthetase</fullName>
    </alternativeName>
</protein>
<comment type="cofactor">
    <cofactor evidence="1">
        <name>Mn(2+)</name>
        <dbReference type="ChEBI" id="CHEBI:29035"/>
    </cofactor>
</comment>
<dbReference type="AlphaFoldDB" id="A0A9D1F2P5"/>
<dbReference type="InterPro" id="IPR013815">
    <property type="entry name" value="ATP_grasp_subdomain_1"/>
</dbReference>
<dbReference type="GO" id="GO:0005829">
    <property type="term" value="C:cytosol"/>
    <property type="evidence" value="ECO:0007669"/>
    <property type="project" value="TreeGrafter"/>
</dbReference>
<dbReference type="PROSITE" id="PS00844">
    <property type="entry name" value="DALA_DALA_LIGASE_2"/>
    <property type="match status" value="1"/>
</dbReference>
<dbReference type="NCBIfam" id="NF002528">
    <property type="entry name" value="PRK01966.1-4"/>
    <property type="match status" value="1"/>
</dbReference>
<feature type="binding site" evidence="14">
    <location>
        <begin position="219"/>
        <end position="226"/>
    </location>
    <ligand>
        <name>ATP</name>
        <dbReference type="ChEBI" id="CHEBI:30616"/>
    </ligand>
</feature>
<evidence type="ECO:0000256" key="3">
    <source>
        <dbReference type="ARBA" id="ARBA00022598"/>
    </source>
</evidence>
<dbReference type="Gene3D" id="3.30.1490.20">
    <property type="entry name" value="ATP-grasp fold, A domain"/>
    <property type="match status" value="1"/>
</dbReference>
<accession>A0A9D1F2P5</accession>
<dbReference type="EMBL" id="DVIT01000013">
    <property type="protein sequence ID" value="HIS46553.1"/>
    <property type="molecule type" value="Genomic_DNA"/>
</dbReference>
<evidence type="ECO:0000256" key="9">
    <source>
        <dbReference type="ARBA" id="ARBA00022984"/>
    </source>
</evidence>
<evidence type="ECO:0000256" key="1">
    <source>
        <dbReference type="ARBA" id="ARBA00001936"/>
    </source>
</evidence>
<comment type="cofactor">
    <cofactor evidence="15">
        <name>Mg(2+)</name>
        <dbReference type="ChEBI" id="CHEBI:18420"/>
    </cofactor>
    <cofactor evidence="15">
        <name>Mn(2+)</name>
        <dbReference type="ChEBI" id="CHEBI:29035"/>
    </cofactor>
    <text evidence="15">Binds 2 magnesium or manganese ions per subunit.</text>
</comment>
<keyword evidence="9 12" id="KW-0573">Peptidoglycan synthesis</keyword>
<dbReference type="InterPro" id="IPR011095">
    <property type="entry name" value="Dala_Dala_lig_C"/>
</dbReference>
<keyword evidence="3 12" id="KW-0436">Ligase</keyword>
<comment type="subcellular location">
    <subcellularLocation>
        <location evidence="12">Cytoplasm</location>
    </subcellularLocation>
</comment>